<dbReference type="Proteomes" id="UP000594688">
    <property type="component" value="Chromosome"/>
</dbReference>
<evidence type="ECO:0000256" key="2">
    <source>
        <dbReference type="ARBA" id="ARBA00009130"/>
    </source>
</evidence>
<dbReference type="SMART" id="SM00450">
    <property type="entry name" value="RHOD"/>
    <property type="match status" value="1"/>
</dbReference>
<dbReference type="Gene3D" id="3.50.50.60">
    <property type="entry name" value="FAD/NAD(P)-binding domain"/>
    <property type="match status" value="2"/>
</dbReference>
<dbReference type="AlphaFoldDB" id="A0A7T0BTX4"/>
<comment type="similarity">
    <text evidence="2">Belongs to the class-III pyridine nucleotide-disulfide oxidoreductase family.</text>
</comment>
<dbReference type="InterPro" id="IPR016156">
    <property type="entry name" value="FAD/NAD-linked_Rdtase_dimer_sf"/>
</dbReference>
<evidence type="ECO:0000313" key="9">
    <source>
        <dbReference type="Proteomes" id="UP000594688"/>
    </source>
</evidence>
<dbReference type="InterPro" id="IPR036188">
    <property type="entry name" value="FAD/NAD-bd_sf"/>
</dbReference>
<dbReference type="Pfam" id="PF02852">
    <property type="entry name" value="Pyr_redox_dim"/>
    <property type="match status" value="1"/>
</dbReference>
<dbReference type="InterPro" id="IPR036873">
    <property type="entry name" value="Rhodanese-like_dom_sf"/>
</dbReference>
<dbReference type="Pfam" id="PF00581">
    <property type="entry name" value="Rhodanese"/>
    <property type="match status" value="1"/>
</dbReference>
<keyword evidence="6" id="KW-0676">Redox-active center</keyword>
<dbReference type="KEGG" id="nli:G3M70_02090"/>
<dbReference type="Pfam" id="PF07992">
    <property type="entry name" value="Pyr_redox_2"/>
    <property type="match status" value="1"/>
</dbReference>
<feature type="domain" description="Rhodanese" evidence="7">
    <location>
        <begin position="471"/>
        <end position="553"/>
    </location>
</feature>
<dbReference type="SUPFAM" id="SSF55424">
    <property type="entry name" value="FAD/NAD-linked reductases, dimerisation (C-terminal) domain"/>
    <property type="match status" value="1"/>
</dbReference>
<reference evidence="8 9" key="1">
    <citation type="submission" date="2020-02" db="EMBL/GenBank/DDBJ databases">
        <title>Genomic and physiological characterization of two novel Nitrospinaceae genera.</title>
        <authorList>
            <person name="Mueller A.J."/>
            <person name="Jung M.-Y."/>
            <person name="Strachan C.R."/>
            <person name="Herbold C.W."/>
            <person name="Kirkegaard R.H."/>
            <person name="Daims H."/>
        </authorList>
    </citation>
    <scope>NUCLEOTIDE SEQUENCE [LARGE SCALE GENOMIC DNA]</scope>
    <source>
        <strain evidence="8">EB</strain>
    </source>
</reference>
<dbReference type="PROSITE" id="PS50206">
    <property type="entry name" value="RHODANESE_3"/>
    <property type="match status" value="1"/>
</dbReference>
<dbReference type="InterPro" id="IPR004099">
    <property type="entry name" value="Pyr_nucl-diS_OxRdtase_dimer"/>
</dbReference>
<dbReference type="EMBL" id="CP048685">
    <property type="protein sequence ID" value="QPJ60741.1"/>
    <property type="molecule type" value="Genomic_DNA"/>
</dbReference>
<dbReference type="SUPFAM" id="SSF52821">
    <property type="entry name" value="Rhodanese/Cell cycle control phosphatase"/>
    <property type="match status" value="1"/>
</dbReference>
<evidence type="ECO:0000256" key="3">
    <source>
        <dbReference type="ARBA" id="ARBA00022630"/>
    </source>
</evidence>
<gene>
    <name evidence="8" type="ORF">G3M70_02090</name>
</gene>
<evidence type="ECO:0000256" key="6">
    <source>
        <dbReference type="ARBA" id="ARBA00023284"/>
    </source>
</evidence>
<dbReference type="InterPro" id="IPR050260">
    <property type="entry name" value="FAD-bd_OxRdtase"/>
</dbReference>
<evidence type="ECO:0000256" key="1">
    <source>
        <dbReference type="ARBA" id="ARBA00001974"/>
    </source>
</evidence>
<dbReference type="InterPro" id="IPR023753">
    <property type="entry name" value="FAD/NAD-binding_dom"/>
</dbReference>
<proteinExistence type="inferred from homology"/>
<keyword evidence="5" id="KW-0560">Oxidoreductase</keyword>
<sequence>MTAKRILIIGGVAGGATAAAHSRRLSEEAEIILFERGPHVSFANCGLPYFIGGEIKNKADLLVQTPEGLRSRFNLDVRVMTEVVEINPAEKSIRVLDNVKGKEYTEKYDALIISTGASPIKPPIPGIHHPDHFSLRSIPDAEAILKRVDLPDTHKAVVVGGGFIGLEIAEQLHRRGLQVSIVEALPQVMAPFDPEMAAGLHQEIKKNNVDLHLGDGVSHFDSLVADENGQTVVVLNSGKRLTADLVILGVGVKPESELAKKAGLQTGARGGIVVNDTLRTSDGNIWAIGDAIEVRDFVTGEKVMVPLAGPANRQGRIVAENIFGGSMKYPGTLGTAVLRIFDCVAACTGASEKTLRRLNIPSEKVYLHPPSHASYYPGAHSIAMKLLFDPKNGKILGAQALGKDGVDKRIDVLATAIKAGMTVHDLEDLELAYAPPVGSAKDPVNLAGMVAQHVVRGDVRNAHWDELEDLLGKGHVLLDVRDTMERAEGCIEPSLHVPLPELHERMQELPKENEIIVYCQSGQRSYFACRQLALHGYKVKNLSGAYKTWKMSRDI</sequence>
<dbReference type="PANTHER" id="PTHR43429:SF1">
    <property type="entry name" value="NAD(P)H SULFUR OXIDOREDUCTASE (COA-DEPENDENT)"/>
    <property type="match status" value="1"/>
</dbReference>
<organism evidence="8 9">
    <name type="scientific">Candidatus Nitronauta litoralis</name>
    <dbReference type="NCBI Taxonomy" id="2705533"/>
    <lineage>
        <taxon>Bacteria</taxon>
        <taxon>Pseudomonadati</taxon>
        <taxon>Nitrospinota/Tectimicrobiota group</taxon>
        <taxon>Nitrospinota</taxon>
        <taxon>Nitrospinia</taxon>
        <taxon>Nitrospinales</taxon>
        <taxon>Nitrospinaceae</taxon>
        <taxon>Candidatus Nitronauta</taxon>
    </lineage>
</organism>
<name>A0A7T0BTX4_9BACT</name>
<dbReference type="PANTHER" id="PTHR43429">
    <property type="entry name" value="PYRIDINE NUCLEOTIDE-DISULFIDE OXIDOREDUCTASE DOMAIN-CONTAINING"/>
    <property type="match status" value="1"/>
</dbReference>
<keyword evidence="3" id="KW-0285">Flavoprotein</keyword>
<dbReference type="PRINTS" id="PR00411">
    <property type="entry name" value="PNDRDTASEI"/>
</dbReference>
<protein>
    <submittedName>
        <fullName evidence="8">FAD-dependent oxidoreductase</fullName>
    </submittedName>
</protein>
<keyword evidence="4" id="KW-0274">FAD</keyword>
<dbReference type="PRINTS" id="PR00368">
    <property type="entry name" value="FADPNR"/>
</dbReference>
<evidence type="ECO:0000256" key="4">
    <source>
        <dbReference type="ARBA" id="ARBA00022827"/>
    </source>
</evidence>
<dbReference type="Gene3D" id="3.40.250.10">
    <property type="entry name" value="Rhodanese-like domain"/>
    <property type="match status" value="1"/>
</dbReference>
<evidence type="ECO:0000313" key="8">
    <source>
        <dbReference type="EMBL" id="QPJ60741.1"/>
    </source>
</evidence>
<dbReference type="SUPFAM" id="SSF51905">
    <property type="entry name" value="FAD/NAD(P)-binding domain"/>
    <property type="match status" value="1"/>
</dbReference>
<evidence type="ECO:0000259" key="7">
    <source>
        <dbReference type="PROSITE" id="PS50206"/>
    </source>
</evidence>
<dbReference type="InterPro" id="IPR001763">
    <property type="entry name" value="Rhodanese-like_dom"/>
</dbReference>
<accession>A0A7T0BTX4</accession>
<comment type="cofactor">
    <cofactor evidence="1">
        <name>FAD</name>
        <dbReference type="ChEBI" id="CHEBI:57692"/>
    </cofactor>
</comment>
<dbReference type="GO" id="GO:0016491">
    <property type="term" value="F:oxidoreductase activity"/>
    <property type="evidence" value="ECO:0007669"/>
    <property type="project" value="UniProtKB-KW"/>
</dbReference>
<evidence type="ECO:0000256" key="5">
    <source>
        <dbReference type="ARBA" id="ARBA00023002"/>
    </source>
</evidence>